<protein>
    <submittedName>
        <fullName evidence="3">Lambda exonuclease family protein</fullName>
    </submittedName>
</protein>
<keyword evidence="4" id="KW-1185">Reference proteome</keyword>
<organism evidence="3 4">
    <name type="scientific">Uliginosibacterium sediminicola</name>
    <dbReference type="NCBI Taxonomy" id="2024550"/>
    <lineage>
        <taxon>Bacteria</taxon>
        <taxon>Pseudomonadati</taxon>
        <taxon>Pseudomonadota</taxon>
        <taxon>Betaproteobacteria</taxon>
        <taxon>Rhodocyclales</taxon>
        <taxon>Zoogloeaceae</taxon>
        <taxon>Uliginosibacterium</taxon>
    </lineage>
</organism>
<dbReference type="Proteomes" id="UP001410394">
    <property type="component" value="Unassembled WGS sequence"/>
</dbReference>
<dbReference type="PANTHER" id="PTHR46609">
    <property type="entry name" value="EXONUCLEASE, PHAGE-TYPE/RECB, C-TERMINAL DOMAIN-CONTAINING PROTEIN"/>
    <property type="match status" value="1"/>
</dbReference>
<dbReference type="Pfam" id="PF09588">
    <property type="entry name" value="YqaJ"/>
    <property type="match status" value="1"/>
</dbReference>
<dbReference type="CDD" id="cd22343">
    <property type="entry name" value="PDDEXK_lambda_exonuclease-like"/>
    <property type="match status" value="1"/>
</dbReference>
<dbReference type="InterPro" id="IPR019080">
    <property type="entry name" value="YqaJ_viral_recombinase"/>
</dbReference>
<dbReference type="InterPro" id="IPR051703">
    <property type="entry name" value="NF-kappa-B_Signaling_Reg"/>
</dbReference>
<name>A0ABU9YW53_9RHOO</name>
<evidence type="ECO:0000256" key="1">
    <source>
        <dbReference type="SAM" id="Coils"/>
    </source>
</evidence>
<dbReference type="EMBL" id="JBDIVE010000002">
    <property type="protein sequence ID" value="MEN3067930.1"/>
    <property type="molecule type" value="Genomic_DNA"/>
</dbReference>
<dbReference type="InterPro" id="IPR011335">
    <property type="entry name" value="Restrct_endonuc-II-like"/>
</dbReference>
<dbReference type="Gene3D" id="3.90.320.10">
    <property type="match status" value="1"/>
</dbReference>
<dbReference type="RefSeq" id="WP_345918693.1">
    <property type="nucleotide sequence ID" value="NZ_JBDIVE010000002.1"/>
</dbReference>
<dbReference type="PANTHER" id="PTHR46609:SF6">
    <property type="entry name" value="EXONUCLEASE, PHAGE-TYPE_RECB, C-TERMINAL DOMAIN-CONTAINING PROTEIN-RELATED"/>
    <property type="match status" value="1"/>
</dbReference>
<dbReference type="GO" id="GO:0004527">
    <property type="term" value="F:exonuclease activity"/>
    <property type="evidence" value="ECO:0007669"/>
    <property type="project" value="UniProtKB-KW"/>
</dbReference>
<sequence>MITRNTHQADSEQWRIDRAGKFTGSEMHLVMARREVGTKDTKRLIPYEAYWDIVDRIVVERLTGMPAGEEFSSAATRHGREVEPLNLAEYERRTGYFVEQVGFIKHPKYPAITGASPDGLVADSENGPGGVEAKSPKDPMVHLDRLRNGMPPEMLAQCHACIWATGATWWDWTSYSPAFALKNPDLAFIRVRVMRDESILADMERKVLQAEAEVQKRLRELREKYPSINL</sequence>
<keyword evidence="1" id="KW-0175">Coiled coil</keyword>
<evidence type="ECO:0000313" key="4">
    <source>
        <dbReference type="Proteomes" id="UP001410394"/>
    </source>
</evidence>
<dbReference type="SUPFAM" id="SSF52980">
    <property type="entry name" value="Restriction endonuclease-like"/>
    <property type="match status" value="1"/>
</dbReference>
<reference evidence="3 4" key="1">
    <citation type="journal article" date="2018" name="Int. J. Syst. Evol. Microbiol.">
        <title>Uliginosibacterium sediminicola sp. nov., isolated from freshwater sediment.</title>
        <authorList>
            <person name="Hwang W.M."/>
            <person name="Kim S.M."/>
            <person name="Kang K."/>
            <person name="Ahn T.Y."/>
        </authorList>
    </citation>
    <scope>NUCLEOTIDE SEQUENCE [LARGE SCALE GENOMIC DNA]</scope>
    <source>
        <strain evidence="3 4">M1-21</strain>
    </source>
</reference>
<dbReference type="InterPro" id="IPR011604">
    <property type="entry name" value="PDDEXK-like_dom_sf"/>
</dbReference>
<evidence type="ECO:0000259" key="2">
    <source>
        <dbReference type="Pfam" id="PF09588"/>
    </source>
</evidence>
<accession>A0ABU9YW53</accession>
<gene>
    <name evidence="3" type="ORF">ABDB84_05510</name>
</gene>
<evidence type="ECO:0000313" key="3">
    <source>
        <dbReference type="EMBL" id="MEN3067930.1"/>
    </source>
</evidence>
<feature type="coiled-coil region" evidence="1">
    <location>
        <begin position="193"/>
        <end position="220"/>
    </location>
</feature>
<comment type="caution">
    <text evidence="3">The sequence shown here is derived from an EMBL/GenBank/DDBJ whole genome shotgun (WGS) entry which is preliminary data.</text>
</comment>
<keyword evidence="3" id="KW-0540">Nuclease</keyword>
<keyword evidence="3" id="KW-0378">Hydrolase</keyword>
<proteinExistence type="predicted"/>
<keyword evidence="3" id="KW-0269">Exonuclease</keyword>
<feature type="domain" description="YqaJ viral recombinase" evidence="2">
    <location>
        <begin position="14"/>
        <end position="167"/>
    </location>
</feature>